<feature type="transmembrane region" description="Helical" evidence="9">
    <location>
        <begin position="33"/>
        <end position="53"/>
    </location>
</feature>
<keyword evidence="5 9" id="KW-1133">Transmembrane helix</keyword>
<protein>
    <submittedName>
        <fullName evidence="11">Odorant receptor 49b-like</fullName>
    </submittedName>
</protein>
<evidence type="ECO:0000256" key="4">
    <source>
        <dbReference type="ARBA" id="ARBA00022725"/>
    </source>
</evidence>
<evidence type="ECO:0000256" key="9">
    <source>
        <dbReference type="SAM" id="Phobius"/>
    </source>
</evidence>
<keyword evidence="8" id="KW-0807">Transducer</keyword>
<keyword evidence="4" id="KW-0552">Olfaction</keyword>
<gene>
    <name evidence="11" type="primary">LOC105271931</name>
</gene>
<dbReference type="PANTHER" id="PTHR21137:SF43">
    <property type="entry name" value="ODORANT RECEPTOR 47A-RELATED"/>
    <property type="match status" value="1"/>
</dbReference>
<proteinExistence type="predicted"/>
<evidence type="ECO:0000313" key="11">
    <source>
        <dbReference type="RefSeq" id="XP_011312061.1"/>
    </source>
</evidence>
<dbReference type="GO" id="GO:0004984">
    <property type="term" value="F:olfactory receptor activity"/>
    <property type="evidence" value="ECO:0007669"/>
    <property type="project" value="InterPro"/>
</dbReference>
<dbReference type="Proteomes" id="UP000694866">
    <property type="component" value="Unplaced"/>
</dbReference>
<comment type="subcellular location">
    <subcellularLocation>
        <location evidence="1">Membrane</location>
        <topology evidence="1">Multi-pass membrane protein</topology>
    </subcellularLocation>
</comment>
<dbReference type="GO" id="GO:0005886">
    <property type="term" value="C:plasma membrane"/>
    <property type="evidence" value="ECO:0007669"/>
    <property type="project" value="TreeGrafter"/>
</dbReference>
<evidence type="ECO:0000256" key="2">
    <source>
        <dbReference type="ARBA" id="ARBA00022606"/>
    </source>
</evidence>
<reference evidence="11" key="1">
    <citation type="submission" date="2025-08" db="UniProtKB">
        <authorList>
            <consortium name="RefSeq"/>
        </authorList>
    </citation>
    <scope>IDENTIFICATION</scope>
    <source>
        <strain evidence="11">USDA-PBARC FA_bdor</strain>
        <tissue evidence="11">Whole organism</tissue>
    </source>
</reference>
<keyword evidence="6 9" id="KW-0472">Membrane</keyword>
<accession>A0A9R1U9H7</accession>
<keyword evidence="3 9" id="KW-0812">Transmembrane</keyword>
<dbReference type="PANTHER" id="PTHR21137">
    <property type="entry name" value="ODORANT RECEPTOR"/>
    <property type="match status" value="1"/>
</dbReference>
<keyword evidence="2" id="KW-0716">Sensory transduction</keyword>
<sequence length="128" mass="14787">MYLLFELCNTTLLLGLCTYSIIANIAANEMEIVLNYVVYVVNVLIFVFINCHMGQCLNDQSMILFTTLSEFEWFNLPLAFRKFSIICMLQAQNPLQMTAGHFYQFSLYSFTQILKTSMAYASMLRTIV</sequence>
<dbReference type="AlphaFoldDB" id="A0A9R1U9H7"/>
<dbReference type="InterPro" id="IPR004117">
    <property type="entry name" value="7tm6_olfct_rcpt"/>
</dbReference>
<evidence type="ECO:0000256" key="3">
    <source>
        <dbReference type="ARBA" id="ARBA00022692"/>
    </source>
</evidence>
<keyword evidence="10" id="KW-1185">Reference proteome</keyword>
<feature type="transmembrane region" description="Helical" evidence="9">
    <location>
        <begin position="7"/>
        <end position="27"/>
    </location>
</feature>
<evidence type="ECO:0000256" key="7">
    <source>
        <dbReference type="ARBA" id="ARBA00023170"/>
    </source>
</evidence>
<dbReference type="OrthoDB" id="6617147at2759"/>
<keyword evidence="7" id="KW-0675">Receptor</keyword>
<dbReference type="KEGG" id="fas:105271931"/>
<evidence type="ECO:0000256" key="5">
    <source>
        <dbReference type="ARBA" id="ARBA00022989"/>
    </source>
</evidence>
<dbReference type="GO" id="GO:0005549">
    <property type="term" value="F:odorant binding"/>
    <property type="evidence" value="ECO:0007669"/>
    <property type="project" value="InterPro"/>
</dbReference>
<evidence type="ECO:0000256" key="8">
    <source>
        <dbReference type="ARBA" id="ARBA00023224"/>
    </source>
</evidence>
<dbReference type="Pfam" id="PF02949">
    <property type="entry name" value="7tm_6"/>
    <property type="match status" value="1"/>
</dbReference>
<name>A0A9R1U9H7_9HYME</name>
<dbReference type="RefSeq" id="XP_011312061.1">
    <property type="nucleotide sequence ID" value="XM_011313759.1"/>
</dbReference>
<dbReference type="GeneID" id="105271931"/>
<organism evidence="10 11">
    <name type="scientific">Fopius arisanus</name>
    <dbReference type="NCBI Taxonomy" id="64838"/>
    <lineage>
        <taxon>Eukaryota</taxon>
        <taxon>Metazoa</taxon>
        <taxon>Ecdysozoa</taxon>
        <taxon>Arthropoda</taxon>
        <taxon>Hexapoda</taxon>
        <taxon>Insecta</taxon>
        <taxon>Pterygota</taxon>
        <taxon>Neoptera</taxon>
        <taxon>Endopterygota</taxon>
        <taxon>Hymenoptera</taxon>
        <taxon>Apocrita</taxon>
        <taxon>Ichneumonoidea</taxon>
        <taxon>Braconidae</taxon>
        <taxon>Opiinae</taxon>
        <taxon>Fopius</taxon>
    </lineage>
</organism>
<dbReference type="GO" id="GO:0007165">
    <property type="term" value="P:signal transduction"/>
    <property type="evidence" value="ECO:0007669"/>
    <property type="project" value="UniProtKB-KW"/>
</dbReference>
<evidence type="ECO:0000313" key="10">
    <source>
        <dbReference type="Proteomes" id="UP000694866"/>
    </source>
</evidence>
<evidence type="ECO:0000256" key="1">
    <source>
        <dbReference type="ARBA" id="ARBA00004141"/>
    </source>
</evidence>
<evidence type="ECO:0000256" key="6">
    <source>
        <dbReference type="ARBA" id="ARBA00023136"/>
    </source>
</evidence>